<reference evidence="11 12" key="1">
    <citation type="journal article" date="2016" name="Nat. Commun.">
        <title>Thousands of microbial genomes shed light on interconnected biogeochemical processes in an aquifer system.</title>
        <authorList>
            <person name="Anantharaman K."/>
            <person name="Brown C.T."/>
            <person name="Hug L.A."/>
            <person name="Sharon I."/>
            <person name="Castelle C.J."/>
            <person name="Probst A.J."/>
            <person name="Thomas B.C."/>
            <person name="Singh A."/>
            <person name="Wilkins M.J."/>
            <person name="Karaoz U."/>
            <person name="Brodie E.L."/>
            <person name="Williams K.H."/>
            <person name="Hubbard S.S."/>
            <person name="Banfield J.F."/>
        </authorList>
    </citation>
    <scope>NUCLEOTIDE SEQUENCE [LARGE SCALE GENOMIC DNA]</scope>
</reference>
<dbReference type="InterPro" id="IPR050222">
    <property type="entry name" value="MATE_MdtK"/>
</dbReference>
<evidence type="ECO:0000256" key="2">
    <source>
        <dbReference type="ARBA" id="ARBA00022448"/>
    </source>
</evidence>
<organism evidence="11 12">
    <name type="scientific">Candidatus Roizmanbacteria bacterium RIFCSPLOWO2_01_FULL_38_12</name>
    <dbReference type="NCBI Taxonomy" id="1802061"/>
    <lineage>
        <taxon>Bacteria</taxon>
        <taxon>Candidatus Roizmaniibacteriota</taxon>
    </lineage>
</organism>
<feature type="transmembrane region" description="Helical" evidence="10">
    <location>
        <begin position="204"/>
        <end position="224"/>
    </location>
</feature>
<keyword evidence="5 10" id="KW-0812">Transmembrane</keyword>
<dbReference type="InterPro" id="IPR002528">
    <property type="entry name" value="MATE_fam"/>
</dbReference>
<dbReference type="GO" id="GO:0015297">
    <property type="term" value="F:antiporter activity"/>
    <property type="evidence" value="ECO:0007669"/>
    <property type="project" value="UniProtKB-KW"/>
</dbReference>
<proteinExistence type="predicted"/>
<protein>
    <recommendedName>
        <fullName evidence="9">Multidrug-efflux transporter</fullName>
    </recommendedName>
</protein>
<keyword evidence="4" id="KW-1003">Cell membrane</keyword>
<evidence type="ECO:0000256" key="7">
    <source>
        <dbReference type="ARBA" id="ARBA00023065"/>
    </source>
</evidence>
<keyword evidence="7" id="KW-0406">Ion transport</keyword>
<feature type="transmembrane region" description="Helical" evidence="10">
    <location>
        <begin position="254"/>
        <end position="276"/>
    </location>
</feature>
<dbReference type="GO" id="GO:0005886">
    <property type="term" value="C:plasma membrane"/>
    <property type="evidence" value="ECO:0007669"/>
    <property type="project" value="UniProtKB-SubCell"/>
</dbReference>
<feature type="transmembrane region" description="Helical" evidence="10">
    <location>
        <begin position="178"/>
        <end position="198"/>
    </location>
</feature>
<feature type="transmembrane region" description="Helical" evidence="10">
    <location>
        <begin position="296"/>
        <end position="314"/>
    </location>
</feature>
<gene>
    <name evidence="11" type="ORF">A3A93_00470</name>
</gene>
<dbReference type="CDD" id="cd13137">
    <property type="entry name" value="MATE_NorM_like"/>
    <property type="match status" value="1"/>
</dbReference>
<feature type="transmembrane region" description="Helical" evidence="10">
    <location>
        <begin position="399"/>
        <end position="420"/>
    </location>
</feature>
<dbReference type="AlphaFoldDB" id="A0A1F7IR22"/>
<evidence type="ECO:0000256" key="9">
    <source>
        <dbReference type="ARBA" id="ARBA00031636"/>
    </source>
</evidence>
<dbReference type="EMBL" id="MGAL01000049">
    <property type="protein sequence ID" value="OGK45798.1"/>
    <property type="molecule type" value="Genomic_DNA"/>
</dbReference>
<evidence type="ECO:0000256" key="3">
    <source>
        <dbReference type="ARBA" id="ARBA00022449"/>
    </source>
</evidence>
<feature type="transmembrane region" description="Helical" evidence="10">
    <location>
        <begin position="26"/>
        <end position="46"/>
    </location>
</feature>
<evidence type="ECO:0000256" key="4">
    <source>
        <dbReference type="ARBA" id="ARBA00022475"/>
    </source>
</evidence>
<evidence type="ECO:0000313" key="12">
    <source>
        <dbReference type="Proteomes" id="UP000177141"/>
    </source>
</evidence>
<dbReference type="Pfam" id="PF01554">
    <property type="entry name" value="MatE"/>
    <property type="match status" value="2"/>
</dbReference>
<evidence type="ECO:0000256" key="5">
    <source>
        <dbReference type="ARBA" id="ARBA00022692"/>
    </source>
</evidence>
<keyword evidence="3" id="KW-0050">Antiport</keyword>
<feature type="transmembrane region" description="Helical" evidence="10">
    <location>
        <begin position="102"/>
        <end position="124"/>
    </location>
</feature>
<feature type="transmembrane region" description="Helical" evidence="10">
    <location>
        <begin position="66"/>
        <end position="90"/>
    </location>
</feature>
<feature type="transmembrane region" description="Helical" evidence="10">
    <location>
        <begin position="144"/>
        <end position="166"/>
    </location>
</feature>
<evidence type="ECO:0000256" key="6">
    <source>
        <dbReference type="ARBA" id="ARBA00022989"/>
    </source>
</evidence>
<dbReference type="NCBIfam" id="TIGR00797">
    <property type="entry name" value="matE"/>
    <property type="match status" value="1"/>
</dbReference>
<feature type="transmembrane region" description="Helical" evidence="10">
    <location>
        <begin position="367"/>
        <end position="387"/>
    </location>
</feature>
<dbReference type="InterPro" id="IPR048279">
    <property type="entry name" value="MdtK-like"/>
</dbReference>
<keyword evidence="2" id="KW-0813">Transport</keyword>
<evidence type="ECO:0000256" key="10">
    <source>
        <dbReference type="SAM" id="Phobius"/>
    </source>
</evidence>
<feature type="transmembrane region" description="Helical" evidence="10">
    <location>
        <begin position="335"/>
        <end position="355"/>
    </location>
</feature>
<comment type="subcellular location">
    <subcellularLocation>
        <location evidence="1">Cell membrane</location>
        <topology evidence="1">Multi-pass membrane protein</topology>
    </subcellularLocation>
</comment>
<dbReference type="GO" id="GO:0042910">
    <property type="term" value="F:xenobiotic transmembrane transporter activity"/>
    <property type="evidence" value="ECO:0007669"/>
    <property type="project" value="InterPro"/>
</dbReference>
<comment type="caution">
    <text evidence="11">The sequence shown here is derived from an EMBL/GenBank/DDBJ whole genome shotgun (WGS) entry which is preliminary data.</text>
</comment>
<name>A0A1F7IR22_9BACT</name>
<dbReference type="Proteomes" id="UP000177141">
    <property type="component" value="Unassembled WGS sequence"/>
</dbReference>
<dbReference type="GO" id="GO:0006811">
    <property type="term" value="P:monoatomic ion transport"/>
    <property type="evidence" value="ECO:0007669"/>
    <property type="project" value="UniProtKB-KW"/>
</dbReference>
<evidence type="ECO:0000256" key="8">
    <source>
        <dbReference type="ARBA" id="ARBA00023136"/>
    </source>
</evidence>
<evidence type="ECO:0000313" key="11">
    <source>
        <dbReference type="EMBL" id="OGK45798.1"/>
    </source>
</evidence>
<sequence length="465" mass="50528">MINSNSNGKNHMEGQDLTRGSVLKELWSVAWPMMLSVFFYTLYNIVDAFWVSKLSPESIAAVSISQITLFIMASLSMGITVGSGVIMAMNIGAKDTKEAERVLGQSFVLAVISGAFFTAISLIFRNELLTASGASGAIFAPALTYFNITATGSILFFILITIMFAFNSQGDTFTLTKLFALSTAVNVVLDPIMIFGLFGFPALGIAGAAYATLISQTVFIIVAIRSLSNTHRKIRFHFYNLTFKLHSVKEVLKIGFPASLTQVINPIGIAGLLYLTSLGFQEPGTIAYTIGSRVEFLGFLPAVGFGFGAMALIGQNIGAGNIKRAKEAFADALKYGFLAAMGLGILAVIFASQITRIFTTDPEVTRLVISYIWTVSLSYGFLAATMVEANAFQAIGRSWPGFWIFFLKFLVISVPIAYITTQLYHLPIMAIWIAIILGNIIPSVVGYFWINRAMSKIDIKSVPVH</sequence>
<keyword evidence="8 10" id="KW-0472">Membrane</keyword>
<keyword evidence="6 10" id="KW-1133">Transmembrane helix</keyword>
<dbReference type="STRING" id="1802061.A3A93_00470"/>
<dbReference type="PIRSF" id="PIRSF006603">
    <property type="entry name" value="DinF"/>
    <property type="match status" value="1"/>
</dbReference>
<dbReference type="PANTHER" id="PTHR43298:SF2">
    <property type="entry name" value="FMN_FAD EXPORTER YEEO-RELATED"/>
    <property type="match status" value="1"/>
</dbReference>
<feature type="transmembrane region" description="Helical" evidence="10">
    <location>
        <begin position="426"/>
        <end position="450"/>
    </location>
</feature>
<dbReference type="PANTHER" id="PTHR43298">
    <property type="entry name" value="MULTIDRUG RESISTANCE PROTEIN NORM-RELATED"/>
    <property type="match status" value="1"/>
</dbReference>
<evidence type="ECO:0000256" key="1">
    <source>
        <dbReference type="ARBA" id="ARBA00004651"/>
    </source>
</evidence>
<accession>A0A1F7IR22</accession>